<evidence type="ECO:0000313" key="1">
    <source>
        <dbReference type="EMBL" id="QSI78872.1"/>
    </source>
</evidence>
<dbReference type="InterPro" id="IPR011009">
    <property type="entry name" value="Kinase-like_dom_sf"/>
</dbReference>
<dbReference type="Proteomes" id="UP000663570">
    <property type="component" value="Chromosome"/>
</dbReference>
<organism evidence="1 2">
    <name type="scientific">Niveibacterium microcysteis</name>
    <dbReference type="NCBI Taxonomy" id="2811415"/>
    <lineage>
        <taxon>Bacteria</taxon>
        <taxon>Pseudomonadati</taxon>
        <taxon>Pseudomonadota</taxon>
        <taxon>Betaproteobacteria</taxon>
        <taxon>Rhodocyclales</taxon>
        <taxon>Rhodocyclaceae</taxon>
        <taxon>Niveibacterium</taxon>
    </lineage>
</organism>
<reference evidence="1 2" key="1">
    <citation type="submission" date="2021-02" db="EMBL/GenBank/DDBJ databases">
        <title>Niveibacterium changnyeongensis HC41.</title>
        <authorList>
            <person name="Kang M."/>
        </authorList>
    </citation>
    <scope>NUCLEOTIDE SEQUENCE [LARGE SCALE GENOMIC DNA]</scope>
    <source>
        <strain evidence="1 2">HC41</strain>
    </source>
</reference>
<accession>A0ABX7MFP6</accession>
<gene>
    <name evidence="1" type="ORF">JY500_09780</name>
</gene>
<keyword evidence="2" id="KW-1185">Reference proteome</keyword>
<name>A0ABX7MFP6_9RHOO</name>
<dbReference type="EMBL" id="CP071060">
    <property type="protein sequence ID" value="QSI78872.1"/>
    <property type="molecule type" value="Genomic_DNA"/>
</dbReference>
<protein>
    <submittedName>
        <fullName evidence="1">Phosphotransferase</fullName>
    </submittedName>
</protein>
<proteinExistence type="predicted"/>
<evidence type="ECO:0000313" key="2">
    <source>
        <dbReference type="Proteomes" id="UP000663570"/>
    </source>
</evidence>
<dbReference type="RefSeq" id="WP_206256215.1">
    <property type="nucleotide sequence ID" value="NZ_CP071060.1"/>
</dbReference>
<dbReference type="SUPFAM" id="SSF56112">
    <property type="entry name" value="Protein kinase-like (PK-like)"/>
    <property type="match status" value="1"/>
</dbReference>
<sequence length="359" mass="40864">MTRDEARQAAQLAFAASNEEIGLGDASSLPLPLDQLLALDETHPDVVEAHTGGLTGFVYRLRTSHGDWNIKRARSSSLVQNPDGQTSFLNEVQRRCELEALGNDCPAGVVRTRYASFRKGLIVSPWIEGEIAKRWDERTLSSLFDLLVDLYLRGFFEWDVSPGNLVDDGTRLWMFDFGYMYRFDPRVDFNSNGLEALLFHPAERFETRNYFAVLLEQEKAQGQDAALKDFVLEKRIALSAYERLVSGLRAMNASSAVIDQFTAIIGRWTRALREDPAALYLAEGWRSHRLDLDDDLRGQTCTRRTLARTDWLLDAVDQHFDALRSLDAFFWHDVGQSREALLDQLAADRENAVRWQIVT</sequence>